<dbReference type="AlphaFoldDB" id="A0A2U2XCB9"/>
<organism evidence="1 2">
    <name type="scientific">Brumimicrobium oceani</name>
    <dbReference type="NCBI Taxonomy" id="2100725"/>
    <lineage>
        <taxon>Bacteria</taxon>
        <taxon>Pseudomonadati</taxon>
        <taxon>Bacteroidota</taxon>
        <taxon>Flavobacteriia</taxon>
        <taxon>Flavobacteriales</taxon>
        <taxon>Crocinitomicaceae</taxon>
        <taxon>Brumimicrobium</taxon>
    </lineage>
</organism>
<evidence type="ECO:0000313" key="2">
    <source>
        <dbReference type="Proteomes" id="UP000245370"/>
    </source>
</evidence>
<sequence length="105" mass="12189">MKSVFNKMTIQHIQIEERTQLAEVEVQFIQGKILIETVLMLGPTDLNQLLAKLNAKGLSLSLTEDFEYYPTEEGMLYTLNFEKKGWDNVVINEFTPLQRIKQIRA</sequence>
<gene>
    <name evidence="1" type="ORF">DIT68_09305</name>
</gene>
<name>A0A2U2XCB9_9FLAO</name>
<evidence type="ECO:0000313" key="1">
    <source>
        <dbReference type="EMBL" id="PWH85444.1"/>
    </source>
</evidence>
<dbReference type="RefSeq" id="WP_109359525.1">
    <property type="nucleotide sequence ID" value="NZ_QFRJ01000006.1"/>
</dbReference>
<dbReference type="OrthoDB" id="1467514at2"/>
<comment type="caution">
    <text evidence="1">The sequence shown here is derived from an EMBL/GenBank/DDBJ whole genome shotgun (WGS) entry which is preliminary data.</text>
</comment>
<dbReference type="Proteomes" id="UP000245370">
    <property type="component" value="Unassembled WGS sequence"/>
</dbReference>
<dbReference type="EMBL" id="QFRJ01000006">
    <property type="protein sequence ID" value="PWH85444.1"/>
    <property type="molecule type" value="Genomic_DNA"/>
</dbReference>
<protein>
    <submittedName>
        <fullName evidence="1">Uncharacterized protein</fullName>
    </submittedName>
</protein>
<proteinExistence type="predicted"/>
<accession>A0A2U2XCB9</accession>
<reference evidence="1 2" key="2">
    <citation type="submission" date="2018-05" db="EMBL/GenBank/DDBJ databases">
        <authorList>
            <person name="Lanie J.A."/>
            <person name="Ng W.-L."/>
            <person name="Kazmierczak K.M."/>
            <person name="Andrzejewski T.M."/>
            <person name="Davidsen T.M."/>
            <person name="Wayne K.J."/>
            <person name="Tettelin H."/>
            <person name="Glass J.I."/>
            <person name="Rusch D."/>
            <person name="Podicherti R."/>
            <person name="Tsui H.-C.T."/>
            <person name="Winkler M.E."/>
        </authorList>
    </citation>
    <scope>NUCLEOTIDE SEQUENCE [LARGE SCALE GENOMIC DNA]</scope>
    <source>
        <strain evidence="1 2">C305</strain>
    </source>
</reference>
<keyword evidence="2" id="KW-1185">Reference proteome</keyword>
<reference evidence="1 2" key="1">
    <citation type="submission" date="2018-05" db="EMBL/GenBank/DDBJ databases">
        <title>Brumimicrobium oceani sp. nov., isolated from coastal sediment.</title>
        <authorList>
            <person name="Kou Y."/>
        </authorList>
    </citation>
    <scope>NUCLEOTIDE SEQUENCE [LARGE SCALE GENOMIC DNA]</scope>
    <source>
        <strain evidence="1 2">C305</strain>
    </source>
</reference>